<evidence type="ECO:0000313" key="4">
    <source>
        <dbReference type="Proteomes" id="UP000191160"/>
    </source>
</evidence>
<dbReference type="InterPro" id="IPR009739">
    <property type="entry name" value="LprI-like_N"/>
</dbReference>
<dbReference type="Proteomes" id="UP000191160">
    <property type="component" value="Unassembled WGS sequence"/>
</dbReference>
<feature type="chain" id="PRO_5012006825" description="Lysozyme inhibitor LprI-like N-terminal domain-containing protein" evidence="1">
    <location>
        <begin position="20"/>
        <end position="118"/>
    </location>
</feature>
<dbReference type="AlphaFoldDB" id="A0A1T1H0V3"/>
<name>A0A1T1H0V3_9GAMM</name>
<dbReference type="Gene3D" id="1.20.1270.180">
    <property type="match status" value="1"/>
</dbReference>
<comment type="caution">
    <text evidence="3">The sequence shown here is derived from an EMBL/GenBank/DDBJ whole genome shotgun (WGS) entry which is preliminary data.</text>
</comment>
<keyword evidence="1" id="KW-0732">Signal</keyword>
<evidence type="ECO:0000259" key="2">
    <source>
        <dbReference type="Pfam" id="PF07007"/>
    </source>
</evidence>
<dbReference type="RefSeq" id="WP_078189953.1">
    <property type="nucleotide sequence ID" value="NZ_JAMCOZ010000007.1"/>
</dbReference>
<dbReference type="Pfam" id="PF07007">
    <property type="entry name" value="LprI"/>
    <property type="match status" value="1"/>
</dbReference>
<organism evidence="3 4">
    <name type="scientific">Acinetobacter amyesii</name>
    <dbReference type="NCBI Taxonomy" id="2942470"/>
    <lineage>
        <taxon>Bacteria</taxon>
        <taxon>Pseudomonadati</taxon>
        <taxon>Pseudomonadota</taxon>
        <taxon>Gammaproteobacteria</taxon>
        <taxon>Moraxellales</taxon>
        <taxon>Moraxellaceae</taxon>
        <taxon>Acinetobacter</taxon>
    </lineage>
</organism>
<keyword evidence="4" id="KW-1185">Reference proteome</keyword>
<evidence type="ECO:0000313" key="3">
    <source>
        <dbReference type="EMBL" id="OOV83484.1"/>
    </source>
</evidence>
<sequence length="118" mass="13539">MKKIFLLLVLPFISSFAFAECKTSNVYDEIACYEKELKSNKTKLNQTYQKLYNTMDGEGQKILETSQKNWLLYKNSHCDELVSYLSSSVQGAGSKLINLSCNADLIDQRIKQLNQIEK</sequence>
<feature type="domain" description="Lysozyme inhibitor LprI-like N-terminal" evidence="2">
    <location>
        <begin position="27"/>
        <end position="113"/>
    </location>
</feature>
<feature type="signal peptide" evidence="1">
    <location>
        <begin position="1"/>
        <end position="19"/>
    </location>
</feature>
<gene>
    <name evidence="3" type="ORF">B1202_07515</name>
</gene>
<protein>
    <recommendedName>
        <fullName evidence="2">Lysozyme inhibitor LprI-like N-terminal domain-containing protein</fullName>
    </recommendedName>
</protein>
<dbReference type="EMBL" id="MVKX01000004">
    <property type="protein sequence ID" value="OOV83484.1"/>
    <property type="molecule type" value="Genomic_DNA"/>
</dbReference>
<evidence type="ECO:0000256" key="1">
    <source>
        <dbReference type="SAM" id="SignalP"/>
    </source>
</evidence>
<reference evidence="3 4" key="1">
    <citation type="submission" date="2017-02" db="EMBL/GenBank/DDBJ databases">
        <title>Acinetobacter sp. ANC 4945, whole genome shotgun sequencing project.</title>
        <authorList>
            <person name="Radolfova-Krizova L."/>
            <person name="Al Atrouni A."/>
            <person name="Nemec A."/>
        </authorList>
    </citation>
    <scope>NUCLEOTIDE SEQUENCE [LARGE SCALE GENOMIC DNA]</scope>
    <source>
        <strain evidence="3 4">ANC 4945</strain>
    </source>
</reference>
<accession>A0A1T1H0V3</accession>
<proteinExistence type="predicted"/>